<evidence type="ECO:0000313" key="1">
    <source>
        <dbReference type="EMBL" id="ABQ26467.1"/>
    </source>
</evidence>
<gene>
    <name evidence="1" type="ordered locus">Gura_2287</name>
</gene>
<dbReference type="RefSeq" id="WP_011939161.1">
    <property type="nucleotide sequence ID" value="NC_009483.1"/>
</dbReference>
<protein>
    <submittedName>
        <fullName evidence="1">Uncharacterized protein</fullName>
    </submittedName>
</protein>
<proteinExistence type="predicted"/>
<keyword evidence="2" id="KW-1185">Reference proteome</keyword>
<evidence type="ECO:0000313" key="2">
    <source>
        <dbReference type="Proteomes" id="UP000006695"/>
    </source>
</evidence>
<dbReference type="KEGG" id="gur:Gura_2287"/>
<organism evidence="1 2">
    <name type="scientific">Geotalea uraniireducens (strain Rf4)</name>
    <name type="common">Geobacter uraniireducens</name>
    <dbReference type="NCBI Taxonomy" id="351605"/>
    <lineage>
        <taxon>Bacteria</taxon>
        <taxon>Pseudomonadati</taxon>
        <taxon>Thermodesulfobacteriota</taxon>
        <taxon>Desulfuromonadia</taxon>
        <taxon>Geobacterales</taxon>
        <taxon>Geobacteraceae</taxon>
        <taxon>Geotalea</taxon>
    </lineage>
</organism>
<sequence>MAGKNMVITFYRQNHVRPDWRVDQFSSKFELFLIELADDLARFGISLIRADNEQMVIDINSYTDVLNAVRISSPSDGFTNLCVGHIIDKSPNLDLMEDIKRAVNRIAFAPETVPPEDHNRRVCHNCGCGC</sequence>
<name>A5G3U9_GEOUR</name>
<dbReference type="STRING" id="351605.Gura_2287"/>
<dbReference type="EMBL" id="CP000698">
    <property type="protein sequence ID" value="ABQ26467.1"/>
    <property type="molecule type" value="Genomic_DNA"/>
</dbReference>
<accession>A5G3U9</accession>
<dbReference type="HOGENOM" id="CLU_1935037_0_0_7"/>
<reference evidence="1 2" key="1">
    <citation type="submission" date="2007-05" db="EMBL/GenBank/DDBJ databases">
        <title>Complete sequence of Geobacter uraniireducens Rf4.</title>
        <authorList>
            <consortium name="US DOE Joint Genome Institute"/>
            <person name="Copeland A."/>
            <person name="Lucas S."/>
            <person name="Lapidus A."/>
            <person name="Barry K."/>
            <person name="Detter J.C."/>
            <person name="Glavina del Rio T."/>
            <person name="Hammon N."/>
            <person name="Israni S."/>
            <person name="Dalin E."/>
            <person name="Tice H."/>
            <person name="Pitluck S."/>
            <person name="Chertkov O."/>
            <person name="Brettin T."/>
            <person name="Bruce D."/>
            <person name="Han C."/>
            <person name="Schmutz J."/>
            <person name="Larimer F."/>
            <person name="Land M."/>
            <person name="Hauser L."/>
            <person name="Kyrpides N."/>
            <person name="Mikhailova N."/>
            <person name="Shelobolina E."/>
            <person name="Aklujkar M."/>
            <person name="Lovley D."/>
            <person name="Richardson P."/>
        </authorList>
    </citation>
    <scope>NUCLEOTIDE SEQUENCE [LARGE SCALE GENOMIC DNA]</scope>
    <source>
        <strain evidence="1 2">Rf4</strain>
    </source>
</reference>
<dbReference type="OrthoDB" id="5396759at2"/>
<dbReference type="Proteomes" id="UP000006695">
    <property type="component" value="Chromosome"/>
</dbReference>
<dbReference type="AlphaFoldDB" id="A5G3U9"/>